<proteinExistence type="predicted"/>
<gene>
    <name evidence="1" type="ORF">SS50377_23345</name>
</gene>
<dbReference type="EMBL" id="AUWU02000003">
    <property type="protein sequence ID" value="KAH0575705.1"/>
    <property type="molecule type" value="Genomic_DNA"/>
</dbReference>
<evidence type="ECO:0000313" key="1">
    <source>
        <dbReference type="EMBL" id="KAH0575705.1"/>
    </source>
</evidence>
<dbReference type="RefSeq" id="XP_067766478.1">
    <property type="nucleotide sequence ID" value="XM_067907210.1"/>
</dbReference>
<dbReference type="GeneID" id="94297368"/>
<dbReference type="Proteomes" id="UP000018208">
    <property type="component" value="Unassembled WGS sequence"/>
</dbReference>
<reference evidence="1 2" key="1">
    <citation type="journal article" date="2014" name="PLoS Genet.">
        <title>The Genome of Spironucleus salmonicida Highlights a Fish Pathogen Adapted to Fluctuating Environments.</title>
        <authorList>
            <person name="Xu F."/>
            <person name="Jerlstrom-Hultqvist J."/>
            <person name="Einarsson E."/>
            <person name="Astvaldsson A."/>
            <person name="Svard S.G."/>
            <person name="Andersson J.O."/>
        </authorList>
    </citation>
    <scope>NUCLEOTIDE SEQUENCE [LARGE SCALE GENOMIC DNA]</scope>
    <source>
        <strain evidence="1 2">ATCC 50377</strain>
    </source>
</reference>
<name>A0A9P8S0A3_9EUKA</name>
<evidence type="ECO:0000313" key="2">
    <source>
        <dbReference type="Proteomes" id="UP000018208"/>
    </source>
</evidence>
<dbReference type="KEGG" id="ssao:94297368"/>
<protein>
    <submittedName>
        <fullName evidence="1">Uncharacterized protein</fullName>
    </submittedName>
</protein>
<dbReference type="AlphaFoldDB" id="A0A9P8S0A3"/>
<accession>A0A9P8S0A3</accession>
<keyword evidence="2" id="KW-1185">Reference proteome</keyword>
<sequence length="802" mass="93969">MYQRSKSARVLSHFAKIIPKTKIYQEYNSATQLLTQIVKQTPQLSLPYRPLKQVEIQQISYEQHQQNQKYISQNNMRCASARVYKKFPPRTQKTPTLQQFQRPIRRISADNNNQGNQTEFEPQIMVKKIQGIQVENHSISKIIIQRSKSQIPRQITQKFSGKLIQGIWCVNSCLNTQKQQQLLEQDLNISVVKQSTFTPVNLYNIQNYVDFASQIVQSAGVTILNESQPDIKRFRTGRFKNIQISNNLIESENVQKCNCKDTTSGKENNIKDIISSDFIIQQKLIHSTANQASSLILFKYISTNNQSLKEGTLQISQLYYQWLDIVYYKDFGLIKFSPLHNKLLSTNDHLNAIVEIFECLDQKMLLGCIQKKLIYINNLKFDIFEYAFQIPVQQLYTRLQFSDLIISSFSDFSFQKIFQLLYLISIQKSFFPIQELQHRSYLFFTVAVQTSISFETFSQAEHFSTQFFQFSKQLLNFSISYTSNVLALIYQNYNLKNKDKLSVQGFKIFDESIQGLIQNEQDKQIQSSFYDIIFENLYGYNFKKTYYVKANEFLTYSTIIMDEYIFEGVYIYYFNHFDKFFKPELAEISKFTAYQIIPKVQILLFLSVQYIKSLCLSQSTCNVVASAFQGVIPCNIKLFIYCYQTITYLFKMIIDDKYIQLLLQSTKSAQQQFVLAKHSQFCNQILSEILMINYMIVGNDLNIELLYKGDVSKMIFSATNSYDRNTYIEDTLLFKISKNFIYQEIERLYIACNDCELLHQKLLSILIESDVVSEKLFDISKNVKFLEIIQNCQKLNQSELLK</sequence>
<organism evidence="1 2">
    <name type="scientific">Spironucleus salmonicida</name>
    <dbReference type="NCBI Taxonomy" id="348837"/>
    <lineage>
        <taxon>Eukaryota</taxon>
        <taxon>Metamonada</taxon>
        <taxon>Diplomonadida</taxon>
        <taxon>Hexamitidae</taxon>
        <taxon>Hexamitinae</taxon>
        <taxon>Spironucleus</taxon>
    </lineage>
</organism>
<comment type="caution">
    <text evidence="1">The sequence shown here is derived from an EMBL/GenBank/DDBJ whole genome shotgun (WGS) entry which is preliminary data.</text>
</comment>